<dbReference type="InParanoid" id="A0A2P5FQ19"/>
<name>A0A2P5FQ19_TREOI</name>
<keyword evidence="2" id="KW-1185">Reference proteome</keyword>
<dbReference type="AlphaFoldDB" id="A0A2P5FQ19"/>
<gene>
    <name evidence="1" type="ORF">TorRG33x02_043190</name>
</gene>
<proteinExistence type="predicted"/>
<reference evidence="2" key="1">
    <citation type="submission" date="2016-06" db="EMBL/GenBank/DDBJ databases">
        <title>Parallel loss of symbiosis genes in relatives of nitrogen-fixing non-legume Parasponia.</title>
        <authorList>
            <person name="Van Velzen R."/>
            <person name="Holmer R."/>
            <person name="Bu F."/>
            <person name="Rutten L."/>
            <person name="Van Zeijl A."/>
            <person name="Liu W."/>
            <person name="Santuari L."/>
            <person name="Cao Q."/>
            <person name="Sharma T."/>
            <person name="Shen D."/>
            <person name="Roswanjaya Y."/>
            <person name="Wardhani T."/>
            <person name="Kalhor M.S."/>
            <person name="Jansen J."/>
            <person name="Van den Hoogen J."/>
            <person name="Gungor B."/>
            <person name="Hartog M."/>
            <person name="Hontelez J."/>
            <person name="Verver J."/>
            <person name="Yang W.-C."/>
            <person name="Schijlen E."/>
            <person name="Repin R."/>
            <person name="Schilthuizen M."/>
            <person name="Schranz E."/>
            <person name="Heidstra R."/>
            <person name="Miyata K."/>
            <person name="Fedorova E."/>
            <person name="Kohlen W."/>
            <person name="Bisseling T."/>
            <person name="Smit S."/>
            <person name="Geurts R."/>
        </authorList>
    </citation>
    <scope>NUCLEOTIDE SEQUENCE [LARGE SCALE GENOMIC DNA]</scope>
    <source>
        <strain evidence="2">cv. RG33-2</strain>
    </source>
</reference>
<protein>
    <submittedName>
        <fullName evidence="1">Uncharacterized protein</fullName>
    </submittedName>
</protein>
<organism evidence="1 2">
    <name type="scientific">Trema orientale</name>
    <name type="common">Charcoal tree</name>
    <name type="synonym">Celtis orientalis</name>
    <dbReference type="NCBI Taxonomy" id="63057"/>
    <lineage>
        <taxon>Eukaryota</taxon>
        <taxon>Viridiplantae</taxon>
        <taxon>Streptophyta</taxon>
        <taxon>Embryophyta</taxon>
        <taxon>Tracheophyta</taxon>
        <taxon>Spermatophyta</taxon>
        <taxon>Magnoliopsida</taxon>
        <taxon>eudicotyledons</taxon>
        <taxon>Gunneridae</taxon>
        <taxon>Pentapetalae</taxon>
        <taxon>rosids</taxon>
        <taxon>fabids</taxon>
        <taxon>Rosales</taxon>
        <taxon>Cannabaceae</taxon>
        <taxon>Trema</taxon>
    </lineage>
</organism>
<dbReference type="Proteomes" id="UP000237000">
    <property type="component" value="Unassembled WGS sequence"/>
</dbReference>
<evidence type="ECO:0000313" key="2">
    <source>
        <dbReference type="Proteomes" id="UP000237000"/>
    </source>
</evidence>
<comment type="caution">
    <text evidence="1">The sequence shown here is derived from an EMBL/GenBank/DDBJ whole genome shotgun (WGS) entry which is preliminary data.</text>
</comment>
<sequence length="87" mass="9885">MCVERLTELAVALGFDGLLRLGRSPSYTRDTKALVKCLRRLTKALLRHLEILEILRRLKSALVSRTYHGTWIQGAFIGAMVGLSRRF</sequence>
<evidence type="ECO:0000313" key="1">
    <source>
        <dbReference type="EMBL" id="PON99901.1"/>
    </source>
</evidence>
<accession>A0A2P5FQ19</accession>
<dbReference type="EMBL" id="JXTC01000016">
    <property type="protein sequence ID" value="PON99901.1"/>
    <property type="molecule type" value="Genomic_DNA"/>
</dbReference>